<dbReference type="Proteomes" id="UP000178606">
    <property type="component" value="Unassembled WGS sequence"/>
</dbReference>
<reference evidence="3 4" key="1">
    <citation type="journal article" date="2016" name="Nat. Commun.">
        <title>Thousands of microbial genomes shed light on interconnected biogeochemical processes in an aquifer system.</title>
        <authorList>
            <person name="Anantharaman K."/>
            <person name="Brown C.T."/>
            <person name="Hug L.A."/>
            <person name="Sharon I."/>
            <person name="Castelle C.J."/>
            <person name="Probst A.J."/>
            <person name="Thomas B.C."/>
            <person name="Singh A."/>
            <person name="Wilkins M.J."/>
            <person name="Karaoz U."/>
            <person name="Brodie E.L."/>
            <person name="Williams K.H."/>
            <person name="Hubbard S.S."/>
            <person name="Banfield J.F."/>
        </authorList>
    </citation>
    <scope>NUCLEOTIDE SEQUENCE [LARGE SCALE GENOMIC DNA]</scope>
    <source>
        <strain evidence="4">RIFCSPLOWO2_12_FULL_64_10</strain>
    </source>
</reference>
<dbReference type="Gene3D" id="3.20.20.105">
    <property type="entry name" value="Queuine tRNA-ribosyltransferase-like"/>
    <property type="match status" value="1"/>
</dbReference>
<proteinExistence type="predicted"/>
<keyword evidence="1" id="KW-0479">Metal-binding</keyword>
<dbReference type="GO" id="GO:0046872">
    <property type="term" value="F:metal ion binding"/>
    <property type="evidence" value="ECO:0007669"/>
    <property type="project" value="UniProtKB-KW"/>
</dbReference>
<evidence type="ECO:0000256" key="1">
    <source>
        <dbReference type="ARBA" id="ARBA00022723"/>
    </source>
</evidence>
<dbReference type="AlphaFoldDB" id="A0A1F6CAY0"/>
<name>A0A1F6CAY0_HANXR</name>
<protein>
    <recommendedName>
        <fullName evidence="2">tRNA-guanine(15) transglycosylase-like domain-containing protein</fullName>
    </recommendedName>
</protein>
<dbReference type="NCBIfam" id="TIGR00449">
    <property type="entry name" value="tgt_general"/>
    <property type="match status" value="1"/>
</dbReference>
<dbReference type="InterPro" id="IPR036511">
    <property type="entry name" value="TGT-like_sf"/>
</dbReference>
<dbReference type="EMBL" id="MFKF01000324">
    <property type="protein sequence ID" value="OGG46333.1"/>
    <property type="molecule type" value="Genomic_DNA"/>
</dbReference>
<evidence type="ECO:0000313" key="4">
    <source>
        <dbReference type="Proteomes" id="UP000178606"/>
    </source>
</evidence>
<dbReference type="Pfam" id="PF01702">
    <property type="entry name" value="TGT"/>
    <property type="match status" value="1"/>
</dbReference>
<dbReference type="GO" id="GO:0006400">
    <property type="term" value="P:tRNA modification"/>
    <property type="evidence" value="ECO:0007669"/>
    <property type="project" value="InterPro"/>
</dbReference>
<dbReference type="InterPro" id="IPR002616">
    <property type="entry name" value="tRNA_ribo_trans-like"/>
</dbReference>
<dbReference type="SUPFAM" id="SSF51713">
    <property type="entry name" value="tRNA-guanine transglycosylase"/>
    <property type="match status" value="1"/>
</dbReference>
<organism evidence="3 4">
    <name type="scientific">Handelsmanbacteria sp. (strain RIFCSPLOWO2_12_FULL_64_10)</name>
    <dbReference type="NCBI Taxonomy" id="1817868"/>
    <lineage>
        <taxon>Bacteria</taxon>
        <taxon>Candidatus Handelsmaniibacteriota</taxon>
    </lineage>
</organism>
<dbReference type="PANTHER" id="PTHR43468:SF1">
    <property type="entry name" value="TRNA-GUANOSINE(34) QUEUINE TRANSGLYCOSYLASE"/>
    <property type="match status" value="1"/>
</dbReference>
<gene>
    <name evidence="3" type="ORF">A3F84_27225</name>
</gene>
<comment type="caution">
    <text evidence="3">The sequence shown here is derived from an EMBL/GenBank/DDBJ whole genome shotgun (WGS) entry which is preliminary data.</text>
</comment>
<evidence type="ECO:0000259" key="2">
    <source>
        <dbReference type="Pfam" id="PF01702"/>
    </source>
</evidence>
<dbReference type="PANTHER" id="PTHR43468">
    <property type="match status" value="1"/>
</dbReference>
<feature type="domain" description="tRNA-guanine(15) transglycosylase-like" evidence="2">
    <location>
        <begin position="4"/>
        <end position="356"/>
    </location>
</feature>
<evidence type="ECO:0000313" key="3">
    <source>
        <dbReference type="EMBL" id="OGG46333.1"/>
    </source>
</evidence>
<sequence length="358" mass="39771">MKILHTAHGDLALPAFLPDATRAVVRTLDASDLAGCGVEGLVVNTLHLSSRPGTSLIASLGGVHRFMGWSGPVASDSGGFQVYSLIAASPKAGGIAERGFTYRLEGGEKKLLTPEKCIQRQFQIGADVMFCLDHCTHPGDRGEAQQESVGHTVAWARRCKEAFGRRLEERPPDDPPLLFAVVQGGRDRDLRRACAERLLEIGFDGYGFGGWPIDTEGGIEDAVGYVAELIPEGVPRHALGIGKPENLLRAFRMGYDLFDCAIPTRDARRKRLYVFSGRPEEVPLKGDAFYHYLYIEDQRYSRDPRPVDEGCGCLCCRRYSRAYLRHLFEIDDALAHRLATMHNLTFYGTMMRRLREEA</sequence>
<accession>A0A1F6CAY0</accession>